<evidence type="ECO:0000256" key="1">
    <source>
        <dbReference type="SAM" id="Phobius"/>
    </source>
</evidence>
<keyword evidence="1" id="KW-0472">Membrane</keyword>
<protein>
    <submittedName>
        <fullName evidence="2">Transmembrane protein</fullName>
    </submittedName>
</protein>
<dbReference type="EMBL" id="QNUK01000590">
    <property type="protein sequence ID" value="KAF5891381.1"/>
    <property type="molecule type" value="Genomic_DNA"/>
</dbReference>
<proteinExistence type="predicted"/>
<comment type="caution">
    <text evidence="2">The sequence shown here is derived from an EMBL/GenBank/DDBJ whole genome shotgun (WGS) entry which is preliminary data.</text>
</comment>
<gene>
    <name evidence="2" type="ORF">DAT39_018905</name>
</gene>
<dbReference type="Proteomes" id="UP000727407">
    <property type="component" value="Unassembled WGS sequence"/>
</dbReference>
<reference evidence="2" key="1">
    <citation type="submission" date="2020-07" db="EMBL/GenBank/DDBJ databases">
        <title>Clarias magur genome sequencing, assembly and annotation.</title>
        <authorList>
            <person name="Kushwaha B."/>
            <person name="Kumar R."/>
            <person name="Das P."/>
            <person name="Joshi C.G."/>
            <person name="Kumar D."/>
            <person name="Nagpure N.S."/>
            <person name="Pandey M."/>
            <person name="Agarwal S."/>
            <person name="Srivastava S."/>
            <person name="Singh M."/>
            <person name="Sahoo L."/>
            <person name="Jayasankar P."/>
            <person name="Meher P.K."/>
            <person name="Koringa P.G."/>
            <person name="Iquebal M.A."/>
            <person name="Das S.P."/>
            <person name="Bit A."/>
            <person name="Patnaik S."/>
            <person name="Patel N."/>
            <person name="Shah T.M."/>
            <person name="Hinsu A."/>
            <person name="Jena J.K."/>
        </authorList>
    </citation>
    <scope>NUCLEOTIDE SEQUENCE</scope>
    <source>
        <strain evidence="2">CIFAMagur01</strain>
        <tissue evidence="2">Testis</tissue>
    </source>
</reference>
<organism evidence="2 3">
    <name type="scientific">Clarias magur</name>
    <name type="common">Asian catfish</name>
    <name type="synonym">Macropteronotus magur</name>
    <dbReference type="NCBI Taxonomy" id="1594786"/>
    <lineage>
        <taxon>Eukaryota</taxon>
        <taxon>Metazoa</taxon>
        <taxon>Chordata</taxon>
        <taxon>Craniata</taxon>
        <taxon>Vertebrata</taxon>
        <taxon>Euteleostomi</taxon>
        <taxon>Actinopterygii</taxon>
        <taxon>Neopterygii</taxon>
        <taxon>Teleostei</taxon>
        <taxon>Ostariophysi</taxon>
        <taxon>Siluriformes</taxon>
        <taxon>Clariidae</taxon>
        <taxon>Clarias</taxon>
    </lineage>
</organism>
<accession>A0A8J4TTE3</accession>
<feature type="transmembrane region" description="Helical" evidence="1">
    <location>
        <begin position="59"/>
        <end position="79"/>
    </location>
</feature>
<name>A0A8J4TTE3_CLAMG</name>
<sequence length="111" mass="11971">MRVWSRKDLQTAHLAGQVTSRGAVTCGRGGLRCVRALPGSSASSAVMELKHVVGQCAPLFFLAVAFDLVGFLVLLGVLLQREDFTVKPDESGCKRRAYVGLVTLTHEELLS</sequence>
<keyword evidence="1" id="KW-1133">Transmembrane helix</keyword>
<keyword evidence="1 2" id="KW-0812">Transmembrane</keyword>
<evidence type="ECO:0000313" key="2">
    <source>
        <dbReference type="EMBL" id="KAF5891381.1"/>
    </source>
</evidence>
<evidence type="ECO:0000313" key="3">
    <source>
        <dbReference type="Proteomes" id="UP000727407"/>
    </source>
</evidence>
<keyword evidence="3" id="KW-1185">Reference proteome</keyword>
<dbReference type="AlphaFoldDB" id="A0A8J4TTE3"/>